<reference evidence="4" key="2">
    <citation type="submission" date="2020-06" db="EMBL/GenBank/DDBJ databases">
        <title>Isolation of Planomicrobium glaciei.</title>
        <authorList>
            <person name="Malisova L."/>
            <person name="Safrankova R."/>
            <person name="Jakubu V."/>
            <person name="Spanelova P."/>
        </authorList>
    </citation>
    <scope>NUCLEOTIDE SEQUENCE [LARGE SCALE GENOMIC DNA]</scope>
    <source>
        <strain evidence="4">NRL-ATB46093</strain>
    </source>
</reference>
<keyword evidence="4" id="KW-1185">Reference proteome</keyword>
<name>A0A7H8QDG3_9BACL</name>
<dbReference type="Proteomes" id="UP000509222">
    <property type="component" value="Chromosome"/>
</dbReference>
<proteinExistence type="predicted"/>
<feature type="compositionally biased region" description="Polar residues" evidence="1">
    <location>
        <begin position="217"/>
        <end position="230"/>
    </location>
</feature>
<feature type="compositionally biased region" description="Basic and acidic residues" evidence="1">
    <location>
        <begin position="231"/>
        <end position="243"/>
    </location>
</feature>
<dbReference type="EMBL" id="CP051177">
    <property type="protein sequence ID" value="QKX51582.1"/>
    <property type="molecule type" value="Genomic_DNA"/>
</dbReference>
<sequence length="295" mass="30491">MSKVVGSYHSENEAIDAIEDLKRQGYRSEDISVLSKDKEETRNVTEETGTHAGEGAATGAVTGGALGGLGGVLAGIGALAIPGIGPIVAAGPIVAGLTGAAAGAGVGGLAGALIGMGIPEDEAQEYETQFKEGRILVLVDDSNSSIPDHNDRDSFISGQESSSGVVRETYTTDRTSSGITRDSDTFDRDSSIGGSRNSFDSTSGRDADIGSTKDAYISSSDAESGTTRETYISERDSQDRLIRDSSALNHNQDPLIGDERSSTIRGDRNSALGSDSDAGLDDDLDRPNKRGQAGL</sequence>
<evidence type="ECO:0000313" key="4">
    <source>
        <dbReference type="Proteomes" id="UP000509222"/>
    </source>
</evidence>
<gene>
    <name evidence="3" type="ORF">HF394_13990</name>
</gene>
<accession>A0A7H8QDG3</accession>
<protein>
    <recommendedName>
        <fullName evidence="2">General stress protein 17M-like domain-containing protein</fullName>
    </recommendedName>
</protein>
<feature type="compositionally biased region" description="Basic and acidic residues" evidence="1">
    <location>
        <begin position="32"/>
        <end position="49"/>
    </location>
</feature>
<dbReference type="InterPro" id="IPR025889">
    <property type="entry name" value="GSP17M-like_dom"/>
</dbReference>
<feature type="compositionally biased region" description="Basic and acidic residues" evidence="1">
    <location>
        <begin position="181"/>
        <end position="190"/>
    </location>
</feature>
<organism evidence="3 4">
    <name type="scientific">Planococcus glaciei</name>
    <dbReference type="NCBI Taxonomy" id="459472"/>
    <lineage>
        <taxon>Bacteria</taxon>
        <taxon>Bacillati</taxon>
        <taxon>Bacillota</taxon>
        <taxon>Bacilli</taxon>
        <taxon>Bacillales</taxon>
        <taxon>Caryophanaceae</taxon>
        <taxon>Planococcus</taxon>
    </lineage>
</organism>
<feature type="domain" description="General stress protein 17M-like" evidence="2">
    <location>
        <begin position="4"/>
        <end position="67"/>
    </location>
</feature>
<feature type="region of interest" description="Disordered" evidence="1">
    <location>
        <begin position="32"/>
        <end position="56"/>
    </location>
</feature>
<dbReference type="RefSeq" id="WP_081720634.1">
    <property type="nucleotide sequence ID" value="NZ_CP051177.1"/>
</dbReference>
<evidence type="ECO:0000313" key="3">
    <source>
        <dbReference type="EMBL" id="QKX51582.1"/>
    </source>
</evidence>
<feature type="compositionally biased region" description="Polar residues" evidence="1">
    <location>
        <begin position="192"/>
        <end position="202"/>
    </location>
</feature>
<dbReference type="PANTHER" id="PTHR36109:SF2">
    <property type="entry name" value="MEMBRANE PROTEIN"/>
    <property type="match status" value="1"/>
</dbReference>
<dbReference type="Pfam" id="PF11181">
    <property type="entry name" value="YflT"/>
    <property type="match status" value="1"/>
</dbReference>
<dbReference type="InterPro" id="IPR052948">
    <property type="entry name" value="Low_temp-induced_all0457"/>
</dbReference>
<dbReference type="PANTHER" id="PTHR36109">
    <property type="entry name" value="MEMBRANE PROTEIN-RELATED"/>
    <property type="match status" value="1"/>
</dbReference>
<reference evidence="3 4" key="1">
    <citation type="submission" date="2020-04" db="EMBL/GenBank/DDBJ databases">
        <authorList>
            <person name="Pajer P."/>
            <person name="Broz P."/>
        </authorList>
    </citation>
    <scope>NUCLEOTIDE SEQUENCE [LARGE SCALE GENOMIC DNA]</scope>
    <source>
        <strain evidence="4">NRL-ATB46093</strain>
    </source>
</reference>
<feature type="compositionally biased region" description="Basic and acidic residues" evidence="1">
    <location>
        <begin position="257"/>
        <end position="268"/>
    </location>
</feature>
<evidence type="ECO:0000256" key="1">
    <source>
        <dbReference type="SAM" id="MobiDB-lite"/>
    </source>
</evidence>
<feature type="region of interest" description="Disordered" evidence="1">
    <location>
        <begin position="147"/>
        <end position="295"/>
    </location>
</feature>
<evidence type="ECO:0000259" key="2">
    <source>
        <dbReference type="Pfam" id="PF11181"/>
    </source>
</evidence>
<dbReference type="AlphaFoldDB" id="A0A7H8QDG3"/>